<gene>
    <name evidence="1" type="ORF">HGMM_F02E06C38</name>
</gene>
<accession>H5S938</accession>
<protein>
    <submittedName>
        <fullName evidence="1">Hypothetical conserved protein</fullName>
    </submittedName>
</protein>
<evidence type="ECO:0000313" key="1">
    <source>
        <dbReference type="EMBL" id="BAL52674.1"/>
    </source>
</evidence>
<dbReference type="Gene3D" id="2.40.160.60">
    <property type="entry name" value="Outer membrane protein transport protein (OMPP1/FadL/TodX)"/>
    <property type="match status" value="1"/>
</dbReference>
<sequence>MRRALWLFGFAVIIIALVGQARPLVTVFDIGAGVRPVSLGEAFTGLADDEYALFYNPAGLATLTGGRASLLYQSHFGASTYLSAFGSVGNFGGGLLFFDFGQVPCLTAQNQPCKDAQGKTIESFGYSSFAVTAGWGAMMRALPFVGTLVPEGLALGLRVKFVSITSFDPVKFATLGISGFALDPSFLWELGAFGPVKNVRLGLVLENLVGLAFSAAAEENFPIGIRLGVSARALDLLTLSTDFSLNDGFHLGAEYTLTKLGPLDALSIRAGLLTRTGLGLSVGLGVAFGTLRIDYAFLFHPDFEGSHWLSAAFRF</sequence>
<organism evidence="1">
    <name type="scientific">uncultured Acetothermia bacterium</name>
    <dbReference type="NCBI Taxonomy" id="236499"/>
    <lineage>
        <taxon>Bacteria</taxon>
        <taxon>Candidatus Bipolaricaulota</taxon>
        <taxon>environmental samples</taxon>
    </lineage>
</organism>
<dbReference type="EMBL" id="AP011636">
    <property type="protein sequence ID" value="BAL52674.1"/>
    <property type="molecule type" value="Genomic_DNA"/>
</dbReference>
<dbReference type="AlphaFoldDB" id="H5S938"/>
<reference evidence="1" key="1">
    <citation type="journal article" date="2005" name="Environ. Microbiol.">
        <title>Genetic and functional properties of uncultivated thermophilic crenarchaeotes from a subsurface gold mine as revealed by analysis of genome fragments.</title>
        <authorList>
            <person name="Nunoura T."/>
            <person name="Hirayama H."/>
            <person name="Takami H."/>
            <person name="Oida H."/>
            <person name="Nishi S."/>
            <person name="Shimamura S."/>
            <person name="Suzuki Y."/>
            <person name="Inagaki F."/>
            <person name="Takai K."/>
            <person name="Nealson K.H."/>
            <person name="Horikoshi K."/>
        </authorList>
    </citation>
    <scope>NUCLEOTIDE SEQUENCE</scope>
</reference>
<reference evidence="1" key="2">
    <citation type="journal article" date="2012" name="PLoS ONE">
        <title>A Deeply Branching Thermophilic Bacterium with an Ancient Acetyl-CoA Pathway Dominates a Subsurface Ecosystem.</title>
        <authorList>
            <person name="Takami H."/>
            <person name="Noguchi H."/>
            <person name="Takaki Y."/>
            <person name="Uchiyama I."/>
            <person name="Toyoda A."/>
            <person name="Nishi S."/>
            <person name="Chee G.-J."/>
            <person name="Arai W."/>
            <person name="Nunoura T."/>
            <person name="Itoh T."/>
            <person name="Hattori M."/>
            <person name="Takai K."/>
        </authorList>
    </citation>
    <scope>NUCLEOTIDE SEQUENCE</scope>
</reference>
<proteinExistence type="predicted"/>
<name>H5S938_9BACT</name>